<sequence>EASWLAALAALGDAGERPVRFPGDHPKSCVQSSLVRPGLVKLWMLEEERCQKMACKHSPTHKPPEGPPCVEEPAGHCRIPGPEMASSGTLPGHTV</sequence>
<dbReference type="Proteomes" id="UP000515153">
    <property type="component" value="Chromosome I"/>
</dbReference>
<proteinExistence type="predicted"/>
<keyword evidence="2" id="KW-1185">Reference proteome</keyword>
<dbReference type="KEGG" id="pgri:PgNI_05652"/>
<feature type="region of interest" description="Disordered" evidence="1">
    <location>
        <begin position="56"/>
        <end position="95"/>
    </location>
</feature>
<organism evidence="2 3">
    <name type="scientific">Pyricularia grisea</name>
    <name type="common">Crabgrass-specific blast fungus</name>
    <name type="synonym">Magnaporthe grisea</name>
    <dbReference type="NCBI Taxonomy" id="148305"/>
    <lineage>
        <taxon>Eukaryota</taxon>
        <taxon>Fungi</taxon>
        <taxon>Dikarya</taxon>
        <taxon>Ascomycota</taxon>
        <taxon>Pezizomycotina</taxon>
        <taxon>Sordariomycetes</taxon>
        <taxon>Sordariomycetidae</taxon>
        <taxon>Magnaporthales</taxon>
        <taxon>Pyriculariaceae</taxon>
        <taxon>Pyricularia</taxon>
    </lineage>
</organism>
<dbReference type="RefSeq" id="XP_030982032.1">
    <property type="nucleotide sequence ID" value="XM_031125683.1"/>
</dbReference>
<reference evidence="3" key="3">
    <citation type="submission" date="2025-08" db="UniProtKB">
        <authorList>
            <consortium name="RefSeq"/>
        </authorList>
    </citation>
    <scope>IDENTIFICATION</scope>
    <source>
        <strain evidence="3">NI907</strain>
    </source>
</reference>
<dbReference type="GeneID" id="41960592"/>
<dbReference type="AlphaFoldDB" id="A0A6P8B4B7"/>
<name>A0A6P8B4B7_PYRGI</name>
<evidence type="ECO:0000313" key="3">
    <source>
        <dbReference type="RefSeq" id="XP_030982032.1"/>
    </source>
</evidence>
<evidence type="ECO:0000256" key="1">
    <source>
        <dbReference type="SAM" id="MobiDB-lite"/>
    </source>
</evidence>
<protein>
    <submittedName>
        <fullName evidence="3">Uncharacterized protein</fullName>
    </submittedName>
</protein>
<reference evidence="3" key="2">
    <citation type="submission" date="2019-10" db="EMBL/GenBank/DDBJ databases">
        <authorList>
            <consortium name="NCBI Genome Project"/>
        </authorList>
    </citation>
    <scope>NUCLEOTIDE SEQUENCE</scope>
    <source>
        <strain evidence="3">NI907</strain>
    </source>
</reference>
<evidence type="ECO:0000313" key="2">
    <source>
        <dbReference type="Proteomes" id="UP000515153"/>
    </source>
</evidence>
<accession>A0A6P8B4B7</accession>
<feature type="non-terminal residue" evidence="3">
    <location>
        <position position="1"/>
    </location>
</feature>
<gene>
    <name evidence="3" type="ORF">PgNI_05652</name>
</gene>
<reference evidence="2 3" key="1">
    <citation type="journal article" date="2019" name="Mol. Biol. Evol.">
        <title>Blast fungal genomes show frequent chromosomal changes, gene gains and losses, and effector gene turnover.</title>
        <authorList>
            <person name="Gomez Luciano L.B."/>
            <person name="Jason Tsai I."/>
            <person name="Chuma I."/>
            <person name="Tosa Y."/>
            <person name="Chen Y.H."/>
            <person name="Li J.Y."/>
            <person name="Li M.Y."/>
            <person name="Jade Lu M.Y."/>
            <person name="Nakayashiki H."/>
            <person name="Li W.H."/>
        </authorList>
    </citation>
    <scope>NUCLEOTIDE SEQUENCE [LARGE SCALE GENOMIC DNA]</scope>
    <source>
        <strain evidence="2 3">NI907</strain>
    </source>
</reference>